<sequence>MCTGSHFDATRPVVLVIHKIISRINLPGKSDSAGRTFASNGKRKHQYIFKRSDVNIYALNQALILAKNFRERSMLCKQLHHRQADLLLSLLHACKILINAVFVLLFISHAAFAEIKDDKANRIVSGIISFTHWPQLTRAPQLCVFSSAQHLSLLPKAAPAATPFSVVYLTNESELALQHCDAVYFGDQSPQQQLELAKQFQGKAVLTLAENNADCTVGAAFCLIFNTDHTLFSVNLDSLARSGVKVSPDVLLLSRNGSK</sequence>
<keyword evidence="1" id="KW-0812">Transmembrane</keyword>
<dbReference type="InterPro" id="IPR025293">
    <property type="entry name" value="YfiR/HmsC-like"/>
</dbReference>
<dbReference type="Proteomes" id="UP001362100">
    <property type="component" value="Unassembled WGS sequence"/>
</dbReference>
<name>A0ABU8PZF1_9GAMM</name>
<evidence type="ECO:0000313" key="3">
    <source>
        <dbReference type="Proteomes" id="UP001362100"/>
    </source>
</evidence>
<comment type="caution">
    <text evidence="2">The sequence shown here is derived from an EMBL/GenBank/DDBJ whole genome shotgun (WGS) entry which is preliminary data.</text>
</comment>
<dbReference type="RefSeq" id="WP_180823786.1">
    <property type="nucleotide sequence ID" value="NZ_JACAWY010000002.1"/>
</dbReference>
<keyword evidence="3" id="KW-1185">Reference proteome</keyword>
<feature type="transmembrane region" description="Helical" evidence="1">
    <location>
        <begin position="86"/>
        <end position="112"/>
    </location>
</feature>
<evidence type="ECO:0000256" key="1">
    <source>
        <dbReference type="SAM" id="Phobius"/>
    </source>
</evidence>
<organism evidence="2 3">
    <name type="scientific">Pantoea nemavictus</name>
    <dbReference type="NCBI Taxonomy" id="2726955"/>
    <lineage>
        <taxon>Bacteria</taxon>
        <taxon>Pseudomonadati</taxon>
        <taxon>Pseudomonadota</taxon>
        <taxon>Gammaproteobacteria</taxon>
        <taxon>Enterobacterales</taxon>
        <taxon>Erwiniaceae</taxon>
        <taxon>Pantoea</taxon>
    </lineage>
</organism>
<reference evidence="2 3" key="1">
    <citation type="submission" date="2023-12" db="EMBL/GenBank/DDBJ databases">
        <title>Gut-associated functions are favored during microbiome assembly across C. elegans life.</title>
        <authorList>
            <person name="Zimmermann J."/>
        </authorList>
    </citation>
    <scope>NUCLEOTIDE SEQUENCE [LARGE SCALE GENOMIC DNA]</scope>
    <source>
        <strain evidence="2 3">BIGb0393</strain>
    </source>
</reference>
<proteinExistence type="predicted"/>
<dbReference type="EMBL" id="JBBGZW010000002">
    <property type="protein sequence ID" value="MEJ5047490.1"/>
    <property type="molecule type" value="Genomic_DNA"/>
</dbReference>
<keyword evidence="1" id="KW-0472">Membrane</keyword>
<keyword evidence="1" id="KW-1133">Transmembrane helix</keyword>
<dbReference type="Pfam" id="PF13689">
    <property type="entry name" value="DUF4154"/>
    <property type="match status" value="1"/>
</dbReference>
<evidence type="ECO:0000313" key="2">
    <source>
        <dbReference type="EMBL" id="MEJ5047490.1"/>
    </source>
</evidence>
<gene>
    <name evidence="2" type="ORF">WH298_20100</name>
</gene>
<accession>A0ABU8PZF1</accession>
<protein>
    <submittedName>
        <fullName evidence="2">YfiR family protein</fullName>
    </submittedName>
</protein>